<organism evidence="2 3">
    <name type="scientific">Paraburkholderia silviterrae</name>
    <dbReference type="NCBI Taxonomy" id="2528715"/>
    <lineage>
        <taxon>Bacteria</taxon>
        <taxon>Pseudomonadati</taxon>
        <taxon>Pseudomonadota</taxon>
        <taxon>Betaproteobacteria</taxon>
        <taxon>Burkholderiales</taxon>
        <taxon>Burkholderiaceae</taxon>
        <taxon>Paraburkholderia</taxon>
    </lineage>
</organism>
<comment type="caution">
    <text evidence="2">The sequence shown here is derived from an EMBL/GenBank/DDBJ whole genome shotgun (WGS) entry which is preliminary data.</text>
</comment>
<dbReference type="EMBL" id="SMRP01000002">
    <property type="protein sequence ID" value="TDG25283.1"/>
    <property type="molecule type" value="Genomic_DNA"/>
</dbReference>
<dbReference type="RefSeq" id="WP_133193848.1">
    <property type="nucleotide sequence ID" value="NZ_JBHUCW010000006.1"/>
</dbReference>
<keyword evidence="3" id="KW-1185">Reference proteome</keyword>
<feature type="signal peptide" evidence="1">
    <location>
        <begin position="1"/>
        <end position="23"/>
    </location>
</feature>
<dbReference type="OrthoDB" id="9099456at2"/>
<reference evidence="2 3" key="1">
    <citation type="submission" date="2019-03" db="EMBL/GenBank/DDBJ databases">
        <title>Paraburkholderia sp. 4M-K11, isolated from subtropical forest soil.</title>
        <authorList>
            <person name="Gao Z.-H."/>
            <person name="Qiu L.-H."/>
        </authorList>
    </citation>
    <scope>NUCLEOTIDE SEQUENCE [LARGE SCALE GENOMIC DNA]</scope>
    <source>
        <strain evidence="2 3">4M-K11</strain>
    </source>
</reference>
<accession>A0A4R5MES5</accession>
<name>A0A4R5MES5_9BURK</name>
<dbReference type="Proteomes" id="UP000295722">
    <property type="component" value="Unassembled WGS sequence"/>
</dbReference>
<protein>
    <submittedName>
        <fullName evidence="2">Uncharacterized protein</fullName>
    </submittedName>
</protein>
<evidence type="ECO:0000256" key="1">
    <source>
        <dbReference type="SAM" id="SignalP"/>
    </source>
</evidence>
<dbReference type="PROSITE" id="PS51257">
    <property type="entry name" value="PROKAR_LIPOPROTEIN"/>
    <property type="match status" value="1"/>
</dbReference>
<feature type="chain" id="PRO_5020854314" evidence="1">
    <location>
        <begin position="24"/>
        <end position="131"/>
    </location>
</feature>
<gene>
    <name evidence="2" type="ORF">EYW47_05430</name>
</gene>
<evidence type="ECO:0000313" key="2">
    <source>
        <dbReference type="EMBL" id="TDG25283.1"/>
    </source>
</evidence>
<sequence length="131" mass="14050">MNRRTFLHATGGALAAAACAARAATRPLDALQSTQPLPMPGPVRMAVYDPALARGRALARAAARMSVPAFAVGEDFGNDIGMLWHAQFARRFETRADTPVVALCALRASDRFVLERLAAPHRCIVLDVPQT</sequence>
<keyword evidence="1" id="KW-0732">Signal</keyword>
<proteinExistence type="predicted"/>
<dbReference type="AlphaFoldDB" id="A0A4R5MES5"/>
<evidence type="ECO:0000313" key="3">
    <source>
        <dbReference type="Proteomes" id="UP000295722"/>
    </source>
</evidence>